<dbReference type="InterPro" id="IPR019109">
    <property type="entry name" value="MamF_MmsF"/>
</dbReference>
<dbReference type="AlphaFoldDB" id="A0A3N5BDV1"/>
<comment type="subcellular location">
    <subcellularLocation>
        <location evidence="1">Membrane</location>
        <topology evidence="1">Multi-pass membrane protein</topology>
    </subcellularLocation>
</comment>
<evidence type="ECO:0000256" key="5">
    <source>
        <dbReference type="SAM" id="Phobius"/>
    </source>
</evidence>
<keyword evidence="2 5" id="KW-0812">Transmembrane</keyword>
<gene>
    <name evidence="6" type="ORF">EDC24_0751</name>
</gene>
<feature type="transmembrane region" description="Helical" evidence="5">
    <location>
        <begin position="89"/>
        <end position="121"/>
    </location>
</feature>
<organism evidence="6 7">
    <name type="scientific">Aquisalibacillus elongatus</name>
    <dbReference type="NCBI Taxonomy" id="485577"/>
    <lineage>
        <taxon>Bacteria</taxon>
        <taxon>Bacillati</taxon>
        <taxon>Bacillota</taxon>
        <taxon>Bacilli</taxon>
        <taxon>Bacillales</taxon>
        <taxon>Bacillaceae</taxon>
        <taxon>Aquisalibacillus</taxon>
    </lineage>
</organism>
<dbReference type="Pfam" id="PF09685">
    <property type="entry name" value="MamF_MmsF"/>
    <property type="match status" value="1"/>
</dbReference>
<evidence type="ECO:0000313" key="6">
    <source>
        <dbReference type="EMBL" id="RPF55866.1"/>
    </source>
</evidence>
<evidence type="ECO:0000256" key="3">
    <source>
        <dbReference type="ARBA" id="ARBA00022989"/>
    </source>
</evidence>
<feature type="transmembrane region" description="Helical" evidence="5">
    <location>
        <begin position="58"/>
        <end position="77"/>
    </location>
</feature>
<evidence type="ECO:0000256" key="4">
    <source>
        <dbReference type="ARBA" id="ARBA00023136"/>
    </source>
</evidence>
<dbReference type="RefSeq" id="WP_124219830.1">
    <property type="nucleotide sequence ID" value="NZ_RKRF01000007.1"/>
</dbReference>
<feature type="transmembrane region" description="Helical" evidence="5">
    <location>
        <begin position="12"/>
        <end position="37"/>
    </location>
</feature>
<keyword evidence="4 5" id="KW-0472">Membrane</keyword>
<keyword evidence="7" id="KW-1185">Reference proteome</keyword>
<evidence type="ECO:0000256" key="1">
    <source>
        <dbReference type="ARBA" id="ARBA00004141"/>
    </source>
</evidence>
<comment type="caution">
    <text evidence="6">The sequence shown here is derived from an EMBL/GenBank/DDBJ whole genome shotgun (WGS) entry which is preliminary data.</text>
</comment>
<evidence type="ECO:0000256" key="2">
    <source>
        <dbReference type="ARBA" id="ARBA00022692"/>
    </source>
</evidence>
<dbReference type="EMBL" id="RKRF01000007">
    <property type="protein sequence ID" value="RPF55866.1"/>
    <property type="molecule type" value="Genomic_DNA"/>
</dbReference>
<proteinExistence type="predicted"/>
<name>A0A3N5BDV1_9BACI</name>
<sequence>MNFTIQEKLLSIIPHIIALLPIPLLNIVLVYVYRMIVGNDSLLVENHTRNNINFQLSYQIYLLCLFLLINLIAFASSTFDITAIDLSPLLTIIGVGVGLITIGLLLILGLVITAILIFAIVKALLGEYIKFPLTIRFLK</sequence>
<accession>A0A3N5BDV1</accession>
<keyword evidence="3 5" id="KW-1133">Transmembrane helix</keyword>
<reference evidence="6 7" key="1">
    <citation type="submission" date="2018-11" db="EMBL/GenBank/DDBJ databases">
        <title>Genomic Encyclopedia of Type Strains, Phase IV (KMG-IV): sequencing the most valuable type-strain genomes for metagenomic binning, comparative biology and taxonomic classification.</title>
        <authorList>
            <person name="Goeker M."/>
        </authorList>
    </citation>
    <scope>NUCLEOTIDE SEQUENCE [LARGE SCALE GENOMIC DNA]</scope>
    <source>
        <strain evidence="6 7">DSM 18090</strain>
    </source>
</reference>
<evidence type="ECO:0000313" key="7">
    <source>
        <dbReference type="Proteomes" id="UP000276443"/>
    </source>
</evidence>
<dbReference type="Proteomes" id="UP000276443">
    <property type="component" value="Unassembled WGS sequence"/>
</dbReference>
<protein>
    <submittedName>
        <fullName evidence="6">Putative Tic20 family protein</fullName>
    </submittedName>
</protein>